<evidence type="ECO:0000313" key="1">
    <source>
        <dbReference type="EMBL" id="MBE1237966.1"/>
    </source>
</evidence>
<protein>
    <submittedName>
        <fullName evidence="1">SDR family NAD(P)-dependent oxidoreductase</fullName>
    </submittedName>
</protein>
<dbReference type="InterPro" id="IPR036291">
    <property type="entry name" value="NAD(P)-bd_dom_sf"/>
</dbReference>
<name>A0A8J7CWV6_9PROT</name>
<reference evidence="1" key="1">
    <citation type="submission" date="2020-10" db="EMBL/GenBank/DDBJ databases">
        <title>Genome sequence of the unusual species of purple photosynthetic bacteria, Phaeovibrio sulfidiphilus DSM 23193, type strain.</title>
        <authorList>
            <person name="Kyndt J.A."/>
            <person name="Meyer T.E."/>
        </authorList>
    </citation>
    <scope>NUCLEOTIDE SEQUENCE</scope>
    <source>
        <strain evidence="1">DSM 23193</strain>
    </source>
</reference>
<dbReference type="PANTHER" id="PTHR43431">
    <property type="entry name" value="OXIDOREDUCTASE, SHORT CHAIN DEHYDROGENASE/REDUCTASE FAMILY (AFU_ORTHOLOGUE AFUA_5G14000)"/>
    <property type="match status" value="1"/>
</dbReference>
<evidence type="ECO:0000313" key="2">
    <source>
        <dbReference type="Proteomes" id="UP000631034"/>
    </source>
</evidence>
<sequence>MAQTILVCGAGPGVSRAVARRFGRAGHPVALVARNPQRLEGAVEELSGEGLQVRAFPADLADITSLGRVVEDVRAALGPIGILHWNAFLDVEGGLLEAPLSDLTGSFELRVTAYIAAVRACLPDLEASRGAVLATCGIMLLDDPRVDAFAIGYGALAIGVAAQHKATGILAQTLAPRGVYVGEVIVNGFIEGTPGGVGKSPTVAPAAIAEAFRELYEARREHSVIIGEAVAV</sequence>
<dbReference type="Pfam" id="PF00106">
    <property type="entry name" value="adh_short"/>
    <property type="match status" value="1"/>
</dbReference>
<dbReference type="EMBL" id="JACZHT010000009">
    <property type="protein sequence ID" value="MBE1237966.1"/>
    <property type="molecule type" value="Genomic_DNA"/>
</dbReference>
<comment type="caution">
    <text evidence="1">The sequence shown here is derived from an EMBL/GenBank/DDBJ whole genome shotgun (WGS) entry which is preliminary data.</text>
</comment>
<dbReference type="RefSeq" id="WP_192534978.1">
    <property type="nucleotide sequence ID" value="NZ_JACZHT010000009.1"/>
</dbReference>
<proteinExistence type="predicted"/>
<keyword evidence="2" id="KW-1185">Reference proteome</keyword>
<dbReference type="InterPro" id="IPR002347">
    <property type="entry name" value="SDR_fam"/>
</dbReference>
<dbReference type="Proteomes" id="UP000631034">
    <property type="component" value="Unassembled WGS sequence"/>
</dbReference>
<organism evidence="1 2">
    <name type="scientific">Phaeovibrio sulfidiphilus</name>
    <dbReference type="NCBI Taxonomy" id="1220600"/>
    <lineage>
        <taxon>Bacteria</taxon>
        <taxon>Pseudomonadati</taxon>
        <taxon>Pseudomonadota</taxon>
        <taxon>Alphaproteobacteria</taxon>
        <taxon>Rhodospirillales</taxon>
        <taxon>Rhodospirillaceae</taxon>
        <taxon>Phaeovibrio</taxon>
    </lineage>
</organism>
<dbReference type="PANTHER" id="PTHR43431:SF7">
    <property type="entry name" value="OXIDOREDUCTASE, SHORT CHAIN DEHYDROGENASE_REDUCTASE FAMILY (AFU_ORTHOLOGUE AFUA_5G14000)"/>
    <property type="match status" value="1"/>
</dbReference>
<accession>A0A8J7CWV6</accession>
<dbReference type="SUPFAM" id="SSF51735">
    <property type="entry name" value="NAD(P)-binding Rossmann-fold domains"/>
    <property type="match status" value="1"/>
</dbReference>
<dbReference type="AlphaFoldDB" id="A0A8J7CWV6"/>
<dbReference type="Gene3D" id="3.40.50.720">
    <property type="entry name" value="NAD(P)-binding Rossmann-like Domain"/>
    <property type="match status" value="1"/>
</dbReference>
<gene>
    <name evidence="1" type="ORF">IHV25_09970</name>
</gene>